<dbReference type="InterPro" id="IPR025110">
    <property type="entry name" value="AMP-bd_C"/>
</dbReference>
<dbReference type="InterPro" id="IPR045851">
    <property type="entry name" value="AMP-bd_C_sf"/>
</dbReference>
<dbReference type="EMBL" id="CAJNOM010000442">
    <property type="protein sequence ID" value="CAF1440643.1"/>
    <property type="molecule type" value="Genomic_DNA"/>
</dbReference>
<dbReference type="GO" id="GO:0016878">
    <property type="term" value="F:acid-thiol ligase activity"/>
    <property type="evidence" value="ECO:0007669"/>
    <property type="project" value="UniProtKB-ARBA"/>
</dbReference>
<dbReference type="OrthoDB" id="10253869at2759"/>
<reference evidence="4" key="1">
    <citation type="submission" date="2021-02" db="EMBL/GenBank/DDBJ databases">
        <authorList>
            <person name="Nowell W R."/>
        </authorList>
    </citation>
    <scope>NUCLEOTIDE SEQUENCE</scope>
</reference>
<feature type="domain" description="AMP-dependent synthetase/ligase" evidence="1">
    <location>
        <begin position="7"/>
        <end position="377"/>
    </location>
</feature>
<gene>
    <name evidence="3" type="ORF">BJG266_LOCUS25339</name>
    <name evidence="4" type="ORF">QVE165_LOCUS39594</name>
</gene>
<feature type="domain" description="AMP-binding enzyme C-terminal" evidence="2">
    <location>
        <begin position="428"/>
        <end position="506"/>
    </location>
</feature>
<dbReference type="InterPro" id="IPR000873">
    <property type="entry name" value="AMP-dep_synth/lig_dom"/>
</dbReference>
<evidence type="ECO:0000259" key="2">
    <source>
        <dbReference type="Pfam" id="PF13193"/>
    </source>
</evidence>
<accession>A0A815NP38</accession>
<comment type="caution">
    <text evidence="4">The sequence shown here is derived from an EMBL/GenBank/DDBJ whole genome shotgun (WGS) entry which is preliminary data.</text>
</comment>
<keyword evidence="5" id="KW-1185">Reference proteome</keyword>
<dbReference type="Proteomes" id="UP000663877">
    <property type="component" value="Unassembled WGS sequence"/>
</dbReference>
<evidence type="ECO:0000259" key="1">
    <source>
        <dbReference type="Pfam" id="PF00501"/>
    </source>
</evidence>
<evidence type="ECO:0000313" key="3">
    <source>
        <dbReference type="EMBL" id="CAF1173542.1"/>
    </source>
</evidence>
<dbReference type="Gene3D" id="3.40.50.12780">
    <property type="entry name" value="N-terminal domain of ligase-like"/>
    <property type="match status" value="1"/>
</dbReference>
<dbReference type="InterPro" id="IPR042099">
    <property type="entry name" value="ANL_N_sf"/>
</dbReference>
<dbReference type="EMBL" id="CAJNOI010000194">
    <property type="protein sequence ID" value="CAF1173542.1"/>
    <property type="molecule type" value="Genomic_DNA"/>
</dbReference>
<dbReference type="SUPFAM" id="SSF56801">
    <property type="entry name" value="Acetyl-CoA synthetase-like"/>
    <property type="match status" value="1"/>
</dbReference>
<dbReference type="AlphaFoldDB" id="A0A815NP38"/>
<protein>
    <submittedName>
        <fullName evidence="4">Uncharacterized protein</fullName>
    </submittedName>
</protein>
<dbReference type="PROSITE" id="PS00455">
    <property type="entry name" value="AMP_BINDING"/>
    <property type="match status" value="1"/>
</dbReference>
<dbReference type="Gene3D" id="3.30.300.30">
    <property type="match status" value="1"/>
</dbReference>
<sequence>MLYSFLKQSANISPDAIVFYSDNYKCTYIELDEKVTILSNGLLQKGLKKGDRIASYLLNCPEGIYLYFACFKIGVSVVIIHPSFRDFEIRLLIENTQPKLLITQLELYKNIQQLGKEFSSLKDYYYLIDCSHNENSNILSFTDLLNETYQNKNLIEEEEISGEQEAIIYLTSGSTGRSKCVQSNHKQHFSYIETYKTLQFNYNDKFLLISPINSLSGLNLGILLAVRYGSTFYYLSTNLPSKQYMKMIPSVLYEQKITCFACISSLLRNLIEEIEQYTKKQYRKNFLRVCFVGGEKFSKLSSEKSRKYLGIYPHETYGMTETSGPVAVSADYPPICGRFKPLNETIKFRITNDNWEDMPYNTSGEITIYSDTIMTGYVNDQETTQKIIKNGWIKTGDIGYLESDDILNVVGRLKQIIICNGCNINLLELEETIRECNDVYEVCATSIPYMESEKPVVYVTFHSSHSINIVEDEEYLFSYLKERVAEFKIPLYIRILDVLPKNIIGKIDRKMLSEKALKEFTQHEI</sequence>
<dbReference type="PANTHER" id="PTHR43767">
    <property type="entry name" value="LONG-CHAIN-FATTY-ACID--COA LIGASE"/>
    <property type="match status" value="1"/>
</dbReference>
<dbReference type="Pfam" id="PF00501">
    <property type="entry name" value="AMP-binding"/>
    <property type="match status" value="1"/>
</dbReference>
<dbReference type="PANTHER" id="PTHR43767:SF1">
    <property type="entry name" value="NONRIBOSOMAL PEPTIDE SYNTHASE PES1 (EUROFUNG)-RELATED"/>
    <property type="match status" value="1"/>
</dbReference>
<name>A0A815NP38_9BILA</name>
<dbReference type="InterPro" id="IPR050237">
    <property type="entry name" value="ATP-dep_AMP-bd_enzyme"/>
</dbReference>
<dbReference type="InterPro" id="IPR020845">
    <property type="entry name" value="AMP-binding_CS"/>
</dbReference>
<dbReference type="Pfam" id="PF13193">
    <property type="entry name" value="AMP-binding_C"/>
    <property type="match status" value="1"/>
</dbReference>
<organism evidence="4 5">
    <name type="scientific">Adineta steineri</name>
    <dbReference type="NCBI Taxonomy" id="433720"/>
    <lineage>
        <taxon>Eukaryota</taxon>
        <taxon>Metazoa</taxon>
        <taxon>Spiralia</taxon>
        <taxon>Gnathifera</taxon>
        <taxon>Rotifera</taxon>
        <taxon>Eurotatoria</taxon>
        <taxon>Bdelloidea</taxon>
        <taxon>Adinetida</taxon>
        <taxon>Adinetidae</taxon>
        <taxon>Adineta</taxon>
    </lineage>
</organism>
<evidence type="ECO:0000313" key="5">
    <source>
        <dbReference type="Proteomes" id="UP000663832"/>
    </source>
</evidence>
<dbReference type="Proteomes" id="UP000663832">
    <property type="component" value="Unassembled WGS sequence"/>
</dbReference>
<proteinExistence type="predicted"/>
<evidence type="ECO:0000313" key="4">
    <source>
        <dbReference type="EMBL" id="CAF1440643.1"/>
    </source>
</evidence>